<evidence type="ECO:0000256" key="5">
    <source>
        <dbReference type="ARBA" id="ARBA00022448"/>
    </source>
</evidence>
<accession>A0A0A1ML76</accession>
<feature type="domain" description="ABC3 transporter permease C-terminal" evidence="12">
    <location>
        <begin position="238"/>
        <end position="349"/>
    </location>
</feature>
<dbReference type="RefSeq" id="WP_042529192.1">
    <property type="nucleotide sequence ID" value="NZ_CAXOIH010000008.1"/>
</dbReference>
<evidence type="ECO:0000256" key="1">
    <source>
        <dbReference type="ARBA" id="ARBA00004651"/>
    </source>
</evidence>
<sequence>MFLAWNEIKNNKLRFTLVIGVLVLISYLVFFLSGLANGLEQLNREAVDKWEADGVILTEESDLRLQQSIVSADDFDGAGVDEYTELSQLSAIASHGDKKENVFIFAVDEASFIMPNVTEGNAFADEGEVIADDTLKEDGFEIGDEISLSSTEETLEITGFTDKARFNAAPVLFTDLNTLETLQYGEMAEGDNDAVNAFVIRTDNLDSVEADEALQVVDTETFIENLPGYTEQNLTLTLMIYFLFVISAVVLAIFLYVLTIQKISIFGVMKAQGISSQYLAGSVVAQTFLLSLAGVMIGLVLAVVTGLFLPAAVPVAFNYIEMLVYGMILIAVSVIGAFISVQTIVRIDPLRAIGG</sequence>
<comment type="subcellular location">
    <subcellularLocation>
        <location evidence="1">Cell membrane</location>
        <topology evidence="1">Multi-pass membrane protein</topology>
    </subcellularLocation>
</comment>
<dbReference type="OrthoDB" id="384327at2"/>
<evidence type="ECO:0000256" key="8">
    <source>
        <dbReference type="ARBA" id="ARBA00022989"/>
    </source>
</evidence>
<proteinExistence type="inferred from homology"/>
<keyword evidence="5" id="KW-0813">Transport</keyword>
<feature type="transmembrane region" description="Helical" evidence="11">
    <location>
        <begin position="15"/>
        <end position="36"/>
    </location>
</feature>
<keyword evidence="14" id="KW-1185">Reference proteome</keyword>
<dbReference type="InterPro" id="IPR003838">
    <property type="entry name" value="ABC3_permease_C"/>
</dbReference>
<comment type="function">
    <text evidence="10">Part of the ABC transporter complex hrt involved in hemin import. Responsible for the translocation of the substrate across the membrane.</text>
</comment>
<keyword evidence="9 11" id="KW-0472">Membrane</keyword>
<feature type="transmembrane region" description="Helical" evidence="11">
    <location>
        <begin position="238"/>
        <end position="258"/>
    </location>
</feature>
<evidence type="ECO:0000313" key="13">
    <source>
        <dbReference type="EMBL" id="CEI80609.1"/>
    </source>
</evidence>
<feature type="transmembrane region" description="Helical" evidence="11">
    <location>
        <begin position="278"/>
        <end position="311"/>
    </location>
</feature>
<dbReference type="GO" id="GO:0005886">
    <property type="term" value="C:plasma membrane"/>
    <property type="evidence" value="ECO:0007669"/>
    <property type="project" value="UniProtKB-SubCell"/>
</dbReference>
<evidence type="ECO:0000256" key="4">
    <source>
        <dbReference type="ARBA" id="ARBA00016962"/>
    </source>
</evidence>
<evidence type="ECO:0000256" key="3">
    <source>
        <dbReference type="ARBA" id="ARBA00011131"/>
    </source>
</evidence>
<name>A0A0A1ML76_9BACI</name>
<keyword evidence="6" id="KW-1003">Cell membrane</keyword>
<dbReference type="EMBL" id="CDGG01000001">
    <property type="protein sequence ID" value="CEI80609.1"/>
    <property type="molecule type" value="Genomic_DNA"/>
</dbReference>
<keyword evidence="7 11" id="KW-0812">Transmembrane</keyword>
<dbReference type="Proteomes" id="UP000040453">
    <property type="component" value="Unassembled WGS sequence"/>
</dbReference>
<evidence type="ECO:0000256" key="6">
    <source>
        <dbReference type="ARBA" id="ARBA00022475"/>
    </source>
</evidence>
<reference evidence="13 14" key="1">
    <citation type="submission" date="2014-11" db="EMBL/GenBank/DDBJ databases">
        <authorList>
            <person name="Urmite Genomes Urmite Genomes"/>
        </authorList>
    </citation>
    <scope>NUCLEOTIDE SEQUENCE [LARGE SCALE GENOMIC DNA]</scope>
    <source>
        <strain evidence="13 14">Oc5</strain>
    </source>
</reference>
<dbReference type="PANTHER" id="PTHR43738">
    <property type="entry name" value="ABC TRANSPORTER, MEMBRANE PROTEIN"/>
    <property type="match status" value="1"/>
</dbReference>
<gene>
    <name evidence="13" type="ORF">BN997_00415</name>
</gene>
<organism evidence="13 14">
    <name type="scientific">Oceanobacillus oncorhynchi</name>
    <dbReference type="NCBI Taxonomy" id="545501"/>
    <lineage>
        <taxon>Bacteria</taxon>
        <taxon>Bacillati</taxon>
        <taxon>Bacillota</taxon>
        <taxon>Bacilli</taxon>
        <taxon>Bacillales</taxon>
        <taxon>Bacillaceae</taxon>
        <taxon>Oceanobacillus</taxon>
    </lineage>
</organism>
<feature type="transmembrane region" description="Helical" evidence="11">
    <location>
        <begin position="323"/>
        <end position="345"/>
    </location>
</feature>
<comment type="subunit">
    <text evidence="3">The complex is composed of two ATP-binding proteins (HrtA), two transmembrane proteins (HrtB) and a solute-binding protein.</text>
</comment>
<evidence type="ECO:0000256" key="2">
    <source>
        <dbReference type="ARBA" id="ARBA00008697"/>
    </source>
</evidence>
<evidence type="ECO:0000256" key="10">
    <source>
        <dbReference type="ARBA" id="ARBA00024973"/>
    </source>
</evidence>
<evidence type="ECO:0000259" key="12">
    <source>
        <dbReference type="Pfam" id="PF02687"/>
    </source>
</evidence>
<evidence type="ECO:0000313" key="14">
    <source>
        <dbReference type="Proteomes" id="UP000040453"/>
    </source>
</evidence>
<keyword evidence="8 11" id="KW-1133">Transmembrane helix</keyword>
<dbReference type="PANTHER" id="PTHR43738:SF1">
    <property type="entry name" value="HEMIN TRANSPORT SYSTEM PERMEASE PROTEIN HRTB-RELATED"/>
    <property type="match status" value="1"/>
</dbReference>
<evidence type="ECO:0000256" key="9">
    <source>
        <dbReference type="ARBA" id="ARBA00023136"/>
    </source>
</evidence>
<dbReference type="STRING" id="545501.BN997_00415"/>
<protein>
    <recommendedName>
        <fullName evidence="4">Putative hemin transport system permease protein HrtB</fullName>
    </recommendedName>
</protein>
<dbReference type="InterPro" id="IPR051125">
    <property type="entry name" value="ABC-4/HrtB_transporter"/>
</dbReference>
<dbReference type="AlphaFoldDB" id="A0A0A1ML76"/>
<dbReference type="Pfam" id="PF02687">
    <property type="entry name" value="FtsX"/>
    <property type="match status" value="1"/>
</dbReference>
<evidence type="ECO:0000256" key="11">
    <source>
        <dbReference type="SAM" id="Phobius"/>
    </source>
</evidence>
<comment type="similarity">
    <text evidence="2">Belongs to the ABC-4 integral membrane protein family. HrtB subfamily.</text>
</comment>
<evidence type="ECO:0000256" key="7">
    <source>
        <dbReference type="ARBA" id="ARBA00022692"/>
    </source>
</evidence>